<dbReference type="PANTHER" id="PTHR22888:SF18">
    <property type="entry name" value="CYTOCHROME BO(3) UBIQUINOL OXIDASE SUBUNIT 2"/>
    <property type="match status" value="1"/>
</dbReference>
<dbReference type="InterPro" id="IPR002429">
    <property type="entry name" value="CcO_II-like_C"/>
</dbReference>
<dbReference type="EMBL" id="CP038441">
    <property type="protein sequence ID" value="QJT22633.1"/>
    <property type="molecule type" value="Genomic_DNA"/>
</dbReference>
<dbReference type="RefSeq" id="WP_171276487.1">
    <property type="nucleotide sequence ID" value="NZ_CAWPJG010000001.1"/>
</dbReference>
<feature type="transmembrane region" description="Helical" evidence="23">
    <location>
        <begin position="88"/>
        <end position="108"/>
    </location>
</feature>
<keyword evidence="5" id="KW-0813">Transport</keyword>
<dbReference type="FunFam" id="2.60.40.420:FF:000008">
    <property type="entry name" value="Ubiquinol oxidase subunit 2"/>
    <property type="match status" value="1"/>
</dbReference>
<feature type="domain" description="Cytochrome oxidase subunit II copper A binding" evidence="24">
    <location>
        <begin position="124"/>
        <end position="237"/>
    </location>
</feature>
<dbReference type="InterPro" id="IPR045187">
    <property type="entry name" value="CcO_II"/>
</dbReference>
<keyword evidence="10" id="KW-0732">Signal</keyword>
<evidence type="ECO:0000256" key="16">
    <source>
        <dbReference type="ARBA" id="ARBA00023288"/>
    </source>
</evidence>
<evidence type="ECO:0000256" key="9">
    <source>
        <dbReference type="ARBA" id="ARBA00022692"/>
    </source>
</evidence>
<evidence type="ECO:0000256" key="10">
    <source>
        <dbReference type="ARBA" id="ARBA00022729"/>
    </source>
</evidence>
<dbReference type="InterPro" id="IPR034227">
    <property type="entry name" value="CuRO_UO_II"/>
</dbReference>
<evidence type="ECO:0000256" key="7">
    <source>
        <dbReference type="ARBA" id="ARBA00022519"/>
    </source>
</evidence>
<organism evidence="26 27">
    <name type="scientific">Aeromonas media</name>
    <dbReference type="NCBI Taxonomy" id="651"/>
    <lineage>
        <taxon>Bacteria</taxon>
        <taxon>Pseudomonadati</taxon>
        <taxon>Pseudomonadota</taxon>
        <taxon>Gammaproteobacteria</taxon>
        <taxon>Aeromonadales</taxon>
        <taxon>Aeromonadaceae</taxon>
        <taxon>Aeromonas</taxon>
    </lineage>
</organism>
<dbReference type="GO" id="GO:0042773">
    <property type="term" value="P:ATP synthesis coupled electron transport"/>
    <property type="evidence" value="ECO:0007669"/>
    <property type="project" value="TreeGrafter"/>
</dbReference>
<keyword evidence="13" id="KW-0560">Oxidoreductase</keyword>
<sequence>MRPFEVKRGLGALLLMATAGLLSGCDMALMSPKGQVGLEQKSLILTALGLMLIVVIPVIIMTVAFARKYRASNTTAKYTPDWSHSNKIEAVVWTVPVIIVAILAVITWKTSHSLDPYKPLESDVKPIQVDVISLDWKWLFVYPELGIASVNELAFPVNTPINFRVTSDTVMNSFFIPQLGGQIYAMAGMQTKLHLIANEAGQYKGISGSYSGAGFSGMKFKAIATQDQAGFDAWVAKVKQSPKMLSTMGEFDALAKKSENHPVEYFASADPKLFVNVINKFMGGMSHGGHDAAKDGAMDHEAMKHDAAKDGAMDHEAMKHDAAKDGAMDHKTMNHESAKEGSMDHQAMNHDAAKEETMDHAAMSHDEHAGHMATSMADKSVKAGSEE</sequence>
<evidence type="ECO:0000256" key="6">
    <source>
        <dbReference type="ARBA" id="ARBA00022475"/>
    </source>
</evidence>
<evidence type="ECO:0000256" key="19">
    <source>
        <dbReference type="ARBA" id="ARBA00030198"/>
    </source>
</evidence>
<dbReference type="PROSITE" id="PS51257">
    <property type="entry name" value="PROKAR_LIPOPROTEIN"/>
    <property type="match status" value="1"/>
</dbReference>
<name>A0A6M4YTS8_AERME</name>
<evidence type="ECO:0000256" key="13">
    <source>
        <dbReference type="ARBA" id="ARBA00023002"/>
    </source>
</evidence>
<keyword evidence="14 23" id="KW-0472">Membrane</keyword>
<dbReference type="AlphaFoldDB" id="A0A6M4YTS8"/>
<dbReference type="Proteomes" id="UP000501427">
    <property type="component" value="Chromosome"/>
</dbReference>
<evidence type="ECO:0000313" key="26">
    <source>
        <dbReference type="EMBL" id="QJT22633.1"/>
    </source>
</evidence>
<evidence type="ECO:0000256" key="14">
    <source>
        <dbReference type="ARBA" id="ARBA00023136"/>
    </source>
</evidence>
<evidence type="ECO:0000256" key="17">
    <source>
        <dbReference type="ARBA" id="ARBA00025694"/>
    </source>
</evidence>
<keyword evidence="8" id="KW-0679">Respiratory chain</keyword>
<dbReference type="PROSITE" id="PS50857">
    <property type="entry name" value="COX2_CUA"/>
    <property type="match status" value="1"/>
</dbReference>
<dbReference type="GO" id="GO:0009486">
    <property type="term" value="F:cytochrome bo3 ubiquinol oxidase activity"/>
    <property type="evidence" value="ECO:0007669"/>
    <property type="project" value="InterPro"/>
</dbReference>
<dbReference type="InterPro" id="IPR006333">
    <property type="entry name" value="Cyt_o_ubiquinol_oxidase_su2"/>
</dbReference>
<evidence type="ECO:0000256" key="2">
    <source>
        <dbReference type="ARBA" id="ARBA00007866"/>
    </source>
</evidence>
<evidence type="ECO:0000259" key="25">
    <source>
        <dbReference type="PROSITE" id="PS50999"/>
    </source>
</evidence>
<comment type="similarity">
    <text evidence="2">Belongs to the cytochrome c oxidase subunit 2 family.</text>
</comment>
<dbReference type="GO" id="GO:0004129">
    <property type="term" value="F:cytochrome-c oxidase activity"/>
    <property type="evidence" value="ECO:0007669"/>
    <property type="project" value="InterPro"/>
</dbReference>
<dbReference type="PROSITE" id="PS50999">
    <property type="entry name" value="COX2_TM"/>
    <property type="match status" value="1"/>
</dbReference>
<dbReference type="GO" id="GO:0005886">
    <property type="term" value="C:plasma membrane"/>
    <property type="evidence" value="ECO:0007669"/>
    <property type="project" value="UniProtKB-SubCell"/>
</dbReference>
<dbReference type="Gene3D" id="2.60.40.420">
    <property type="entry name" value="Cupredoxins - blue copper proteins"/>
    <property type="match status" value="1"/>
</dbReference>
<dbReference type="NCBIfam" id="TIGR01433">
    <property type="entry name" value="CyoA"/>
    <property type="match status" value="1"/>
</dbReference>
<gene>
    <name evidence="26" type="ORF">E4184_15260</name>
</gene>
<dbReference type="PANTHER" id="PTHR22888">
    <property type="entry name" value="CYTOCHROME C OXIDASE, SUBUNIT II"/>
    <property type="match status" value="1"/>
</dbReference>
<evidence type="ECO:0000259" key="24">
    <source>
        <dbReference type="PROSITE" id="PS50857"/>
    </source>
</evidence>
<dbReference type="InterPro" id="IPR010514">
    <property type="entry name" value="COX_ARM"/>
</dbReference>
<evidence type="ECO:0000256" key="18">
    <source>
        <dbReference type="ARBA" id="ARBA00030074"/>
    </source>
</evidence>
<dbReference type="InterPro" id="IPR011759">
    <property type="entry name" value="Cyt_c_oxidase_su2_TM_dom"/>
</dbReference>
<comment type="subunit">
    <text evidence="3">Heterooctamer of two A chains, two B chains, two C chains and two D chains.</text>
</comment>
<protein>
    <recommendedName>
        <fullName evidence="4">Cytochrome bo(3) ubiquinol oxidase subunit 2</fullName>
    </recommendedName>
    <alternativeName>
        <fullName evidence="21">Cytochrome o ubiquinol oxidase subunit 2</fullName>
    </alternativeName>
    <alternativeName>
        <fullName evidence="18">Oxidase bo(3) subunit 2</fullName>
    </alternativeName>
    <alternativeName>
        <fullName evidence="19">Ubiquinol oxidase polypeptide II</fullName>
    </alternativeName>
    <alternativeName>
        <fullName evidence="20">Ubiquinol oxidase subunit 2</fullName>
    </alternativeName>
</protein>
<proteinExistence type="inferred from homology"/>
<evidence type="ECO:0000256" key="20">
    <source>
        <dbReference type="ARBA" id="ARBA00031885"/>
    </source>
</evidence>
<accession>A0A6M4YTS8</accession>
<feature type="domain" description="Cytochrome oxidase subunit II transmembrane region profile" evidence="25">
    <location>
        <begin position="21"/>
        <end position="118"/>
    </location>
</feature>
<dbReference type="NCBIfam" id="NF007816">
    <property type="entry name" value="PRK10525.1"/>
    <property type="match status" value="1"/>
</dbReference>
<dbReference type="GO" id="GO:0016682">
    <property type="term" value="F:oxidoreductase activity, acting on diphenols and related substances as donors, oxygen as acceptor"/>
    <property type="evidence" value="ECO:0007669"/>
    <property type="project" value="InterPro"/>
</dbReference>
<dbReference type="InterPro" id="IPR008972">
    <property type="entry name" value="Cupredoxin"/>
</dbReference>
<evidence type="ECO:0000313" key="27">
    <source>
        <dbReference type="Proteomes" id="UP000501427"/>
    </source>
</evidence>
<evidence type="ECO:0000256" key="3">
    <source>
        <dbReference type="ARBA" id="ARBA00011700"/>
    </source>
</evidence>
<dbReference type="CDD" id="cd04212">
    <property type="entry name" value="CuRO_UO_II"/>
    <property type="match status" value="1"/>
</dbReference>
<keyword evidence="12 23" id="KW-1133">Transmembrane helix</keyword>
<dbReference type="InterPro" id="IPR036257">
    <property type="entry name" value="Cyt_c_oxidase_su2_TM_sf"/>
</dbReference>
<dbReference type="Gene3D" id="1.10.287.90">
    <property type="match status" value="1"/>
</dbReference>
<keyword evidence="15" id="KW-0564">Palmitate</keyword>
<dbReference type="FunFam" id="1.10.287.90:FF:000002">
    <property type="entry name" value="Ubiquinol oxidase subunit 2"/>
    <property type="match status" value="1"/>
</dbReference>
<dbReference type="SUPFAM" id="SSF81464">
    <property type="entry name" value="Cytochrome c oxidase subunit II-like, transmembrane region"/>
    <property type="match status" value="1"/>
</dbReference>
<evidence type="ECO:0000256" key="1">
    <source>
        <dbReference type="ARBA" id="ARBA00004429"/>
    </source>
</evidence>
<evidence type="ECO:0000256" key="23">
    <source>
        <dbReference type="SAM" id="Phobius"/>
    </source>
</evidence>
<evidence type="ECO:0000256" key="15">
    <source>
        <dbReference type="ARBA" id="ARBA00023139"/>
    </source>
</evidence>
<comment type="subcellular location">
    <subcellularLocation>
        <location evidence="1">Cell inner membrane</location>
        <topology evidence="1">Multi-pass membrane protein</topology>
    </subcellularLocation>
</comment>
<keyword evidence="11" id="KW-0249">Electron transport</keyword>
<feature type="transmembrane region" description="Helical" evidence="23">
    <location>
        <begin position="43"/>
        <end position="67"/>
    </location>
</feature>
<evidence type="ECO:0000256" key="11">
    <source>
        <dbReference type="ARBA" id="ARBA00022982"/>
    </source>
</evidence>
<evidence type="ECO:0000256" key="22">
    <source>
        <dbReference type="SAM" id="MobiDB-lite"/>
    </source>
</evidence>
<dbReference type="Pfam" id="PF06481">
    <property type="entry name" value="COX_ARM"/>
    <property type="match status" value="1"/>
</dbReference>
<feature type="region of interest" description="Disordered" evidence="22">
    <location>
        <begin position="322"/>
        <end position="344"/>
    </location>
</feature>
<evidence type="ECO:0000256" key="12">
    <source>
        <dbReference type="ARBA" id="ARBA00022989"/>
    </source>
</evidence>
<evidence type="ECO:0000256" key="21">
    <source>
        <dbReference type="ARBA" id="ARBA00032187"/>
    </source>
</evidence>
<dbReference type="Pfam" id="PF00116">
    <property type="entry name" value="COX2"/>
    <property type="match status" value="1"/>
</dbReference>
<dbReference type="GO" id="GO:0005507">
    <property type="term" value="F:copper ion binding"/>
    <property type="evidence" value="ECO:0007669"/>
    <property type="project" value="InterPro"/>
</dbReference>
<keyword evidence="7" id="KW-0997">Cell inner membrane</keyword>
<evidence type="ECO:0000256" key="8">
    <source>
        <dbReference type="ARBA" id="ARBA00022660"/>
    </source>
</evidence>
<evidence type="ECO:0000256" key="4">
    <source>
        <dbReference type="ARBA" id="ARBA00014692"/>
    </source>
</evidence>
<keyword evidence="9 23" id="KW-0812">Transmembrane</keyword>
<evidence type="ECO:0000256" key="5">
    <source>
        <dbReference type="ARBA" id="ARBA00022448"/>
    </source>
</evidence>
<dbReference type="SUPFAM" id="SSF49503">
    <property type="entry name" value="Cupredoxins"/>
    <property type="match status" value="1"/>
</dbReference>
<keyword evidence="16" id="KW-0449">Lipoprotein</keyword>
<comment type="function">
    <text evidence="17">Cytochrome bo(3) ubiquinol terminal oxidase is the component of the aerobic respiratory chain of E.coli that predominates when cells are grown at high aeration. Has proton pump activity across the membrane in addition to electron transfer, pumping 2 protons/electron.</text>
</comment>
<keyword evidence="6" id="KW-1003">Cell membrane</keyword>
<reference evidence="26 27" key="1">
    <citation type="submission" date="2019-03" db="EMBL/GenBank/DDBJ databases">
        <title>Novel transposon Tn6433 accelerates the dissemination of tet(E) in Aeromonas from aerobic biofilm under oxytetracycline stress.</title>
        <authorList>
            <person name="Shi Y."/>
            <person name="Tian Z."/>
            <person name="Zhang Y."/>
            <person name="Zhang H."/>
            <person name="Yang M."/>
        </authorList>
    </citation>
    <scope>NUCLEOTIDE SEQUENCE [LARGE SCALE GENOMIC DNA]</scope>
    <source>
        <strain evidence="26 27">T0.1-19</strain>
    </source>
</reference>